<dbReference type="EMBL" id="CP017478">
    <property type="protein sequence ID" value="AOW19511.1"/>
    <property type="molecule type" value="Genomic_DNA"/>
</dbReference>
<dbReference type="Gene3D" id="3.90.1210.10">
    <property type="entry name" value="Antifreeze-like/N-acetylneuraminic acid synthase C-terminal domain"/>
    <property type="match status" value="1"/>
</dbReference>
<dbReference type="GO" id="GO:0047444">
    <property type="term" value="F:N-acylneuraminate-9-phosphate synthase activity"/>
    <property type="evidence" value="ECO:0007669"/>
    <property type="project" value="TreeGrafter"/>
</dbReference>
<dbReference type="PANTHER" id="PTHR42966:SF1">
    <property type="entry name" value="SIALIC ACID SYNTHASE"/>
    <property type="match status" value="1"/>
</dbReference>
<dbReference type="InterPro" id="IPR013785">
    <property type="entry name" value="Aldolase_TIM"/>
</dbReference>
<dbReference type="InterPro" id="IPR036732">
    <property type="entry name" value="AFP_Neu5c_C_sf"/>
</dbReference>
<dbReference type="InterPro" id="IPR006190">
    <property type="entry name" value="SAF_AFP_Neu5Ac"/>
</dbReference>
<dbReference type="CDD" id="cd11615">
    <property type="entry name" value="SAF_NeuB_like"/>
    <property type="match status" value="1"/>
</dbReference>
<dbReference type="PROSITE" id="PS50844">
    <property type="entry name" value="AFP_LIKE"/>
    <property type="match status" value="1"/>
</dbReference>
<dbReference type="Proteomes" id="UP000176050">
    <property type="component" value="Chromosome"/>
</dbReference>
<gene>
    <name evidence="2" type="ORF">LPB138_01915</name>
</gene>
<sequence length="333" mass="37343">MTKIIAEIAQAHDGSLGIAHSYIDALSKTGVDTIKFQTHIAEAESSIYEPFRVKFSKQDATRFEYWKRMEFNLNQWKEIKKHCDEVGLEFMSSPFSNAAVDLLEEVGVKCYKVGSGEVNNLLLLEKIAQTGKPIIISSGMSSLSELDTTVAFLKERNLEYSILQCTTSYPTSPEQYGLNVIQELKERYQVPIGFSDHSSSIESCIAATALGAEILEFHVVFDKEMFGPDAKSSLTIAETSLLVNGVRNIEKALQNPIDKNNNFQFSDLKQIFEKSLAVNKDLDIGHVLTFSDLETKKPKGYGILASDYKNVIGKTLNKPMKKWDFLNIEDINE</sequence>
<feature type="domain" description="AFP-like" evidence="1">
    <location>
        <begin position="275"/>
        <end position="333"/>
    </location>
</feature>
<reference evidence="2 3" key="1">
    <citation type="submission" date="2016-10" db="EMBL/GenBank/DDBJ databases">
        <title>Lutibacter sp. LPB0138, isolated from marine gastropod.</title>
        <authorList>
            <person name="Kim E."/>
            <person name="Yi H."/>
        </authorList>
    </citation>
    <scope>NUCLEOTIDE SEQUENCE [LARGE SCALE GENOMIC DNA]</scope>
    <source>
        <strain evidence="2 3">LPB0138</strain>
    </source>
</reference>
<dbReference type="InterPro" id="IPR013132">
    <property type="entry name" value="PseI/NeuA/B-like_N"/>
</dbReference>
<name>A0A1D8P4S0_9FLAO</name>
<dbReference type="RefSeq" id="WP_070235627.1">
    <property type="nucleotide sequence ID" value="NZ_CP017478.1"/>
</dbReference>
<dbReference type="GO" id="GO:0016051">
    <property type="term" value="P:carbohydrate biosynthetic process"/>
    <property type="evidence" value="ECO:0007669"/>
    <property type="project" value="InterPro"/>
</dbReference>
<dbReference type="Pfam" id="PF03102">
    <property type="entry name" value="NeuB"/>
    <property type="match status" value="1"/>
</dbReference>
<dbReference type="OrthoDB" id="9814210at2"/>
<dbReference type="SUPFAM" id="SSF51269">
    <property type="entry name" value="AFP III-like domain"/>
    <property type="match status" value="1"/>
</dbReference>
<dbReference type="KEGG" id="lul:LPB138_01915"/>
<dbReference type="PANTHER" id="PTHR42966">
    <property type="entry name" value="N-ACETYLNEURAMINATE SYNTHASE"/>
    <property type="match status" value="1"/>
</dbReference>
<evidence type="ECO:0000313" key="3">
    <source>
        <dbReference type="Proteomes" id="UP000176050"/>
    </source>
</evidence>
<dbReference type="Pfam" id="PF08666">
    <property type="entry name" value="SAF"/>
    <property type="match status" value="1"/>
</dbReference>
<dbReference type="AlphaFoldDB" id="A0A1D8P4S0"/>
<organism evidence="2 3">
    <name type="scientific">Urechidicola croceus</name>
    <dbReference type="NCBI Taxonomy" id="1850246"/>
    <lineage>
        <taxon>Bacteria</taxon>
        <taxon>Pseudomonadati</taxon>
        <taxon>Bacteroidota</taxon>
        <taxon>Flavobacteriia</taxon>
        <taxon>Flavobacteriales</taxon>
        <taxon>Flavobacteriaceae</taxon>
        <taxon>Urechidicola</taxon>
    </lineage>
</organism>
<evidence type="ECO:0000313" key="2">
    <source>
        <dbReference type="EMBL" id="AOW19511.1"/>
    </source>
</evidence>
<dbReference type="InterPro" id="IPR057736">
    <property type="entry name" value="SAF_PseI/NeuA/NeuB"/>
</dbReference>
<dbReference type="InterPro" id="IPR051690">
    <property type="entry name" value="PseI-like"/>
</dbReference>
<keyword evidence="3" id="KW-1185">Reference proteome</keyword>
<dbReference type="SUPFAM" id="SSF51569">
    <property type="entry name" value="Aldolase"/>
    <property type="match status" value="1"/>
</dbReference>
<accession>A0A1D8P4S0</accession>
<proteinExistence type="predicted"/>
<evidence type="ECO:0000259" key="1">
    <source>
        <dbReference type="PROSITE" id="PS50844"/>
    </source>
</evidence>
<dbReference type="STRING" id="1850246.LPB138_01915"/>
<dbReference type="InterPro" id="IPR013974">
    <property type="entry name" value="SAF"/>
</dbReference>
<dbReference type="Gene3D" id="3.20.20.70">
    <property type="entry name" value="Aldolase class I"/>
    <property type="match status" value="1"/>
</dbReference>
<protein>
    <submittedName>
        <fullName evidence="2">N-acetylneuraminate synthase</fullName>
    </submittedName>
</protein>